<keyword evidence="3" id="KW-1185">Reference proteome</keyword>
<dbReference type="Proteomes" id="UP000649617">
    <property type="component" value="Unassembled WGS sequence"/>
</dbReference>
<feature type="region of interest" description="Disordered" evidence="1">
    <location>
        <begin position="147"/>
        <end position="170"/>
    </location>
</feature>
<proteinExistence type="predicted"/>
<evidence type="ECO:0000313" key="2">
    <source>
        <dbReference type="EMBL" id="CAE7281795.1"/>
    </source>
</evidence>
<dbReference type="EMBL" id="CAJNIZ010009451">
    <property type="protein sequence ID" value="CAE7281795.1"/>
    <property type="molecule type" value="Genomic_DNA"/>
</dbReference>
<accession>A0A812N6M3</accession>
<sequence length="267" mass="30023">MDRTSAKRALRQARRQTQLNARSSVASEVQFLRLQVWQLGWENYELHRQLEQVKSLALRLGQTVKEVGSGDNVEQQAGLPLEQLQTPRSAETPLDMPKAANNHIRGSIPVDKTATNVRVPETCESCVQTAADVEAQPHLVTEMDDVTPRATDAGGCSSTVTRDHAAASPQLAPGTRVRMMRDVCGWLDRLNEYFVDSGWQGVVLEAALPEWDVRWFRSGVDYIYVKFRHPSDEPRDGCWWDTLDGQCYYTPRGVKLAVRAADVEIME</sequence>
<gene>
    <name evidence="2" type="ORF">SPIL2461_LOCUS6318</name>
</gene>
<evidence type="ECO:0000256" key="1">
    <source>
        <dbReference type="SAM" id="MobiDB-lite"/>
    </source>
</evidence>
<organism evidence="2 3">
    <name type="scientific">Symbiodinium pilosum</name>
    <name type="common">Dinoflagellate</name>
    <dbReference type="NCBI Taxonomy" id="2952"/>
    <lineage>
        <taxon>Eukaryota</taxon>
        <taxon>Sar</taxon>
        <taxon>Alveolata</taxon>
        <taxon>Dinophyceae</taxon>
        <taxon>Suessiales</taxon>
        <taxon>Symbiodiniaceae</taxon>
        <taxon>Symbiodinium</taxon>
    </lineage>
</organism>
<name>A0A812N6M3_SYMPI</name>
<protein>
    <submittedName>
        <fullName evidence="2">Uncharacterized protein</fullName>
    </submittedName>
</protein>
<comment type="caution">
    <text evidence="2">The sequence shown here is derived from an EMBL/GenBank/DDBJ whole genome shotgun (WGS) entry which is preliminary data.</text>
</comment>
<evidence type="ECO:0000313" key="3">
    <source>
        <dbReference type="Proteomes" id="UP000649617"/>
    </source>
</evidence>
<reference evidence="2" key="1">
    <citation type="submission" date="2021-02" db="EMBL/GenBank/DDBJ databases">
        <authorList>
            <person name="Dougan E. K."/>
            <person name="Rhodes N."/>
            <person name="Thang M."/>
            <person name="Chan C."/>
        </authorList>
    </citation>
    <scope>NUCLEOTIDE SEQUENCE</scope>
</reference>
<dbReference type="AlphaFoldDB" id="A0A812N6M3"/>